<comment type="caution">
    <text evidence="1">The sequence shown here is derived from an EMBL/GenBank/DDBJ whole genome shotgun (WGS) entry which is preliminary data.</text>
</comment>
<reference evidence="1" key="1">
    <citation type="journal article" date="2023" name="Plant J.">
        <title>Genome sequences and population genomics provide insights into the demographic history, inbreeding, and mutation load of two 'living fossil' tree species of Dipteronia.</title>
        <authorList>
            <person name="Feng Y."/>
            <person name="Comes H.P."/>
            <person name="Chen J."/>
            <person name="Zhu S."/>
            <person name="Lu R."/>
            <person name="Zhang X."/>
            <person name="Li P."/>
            <person name="Qiu J."/>
            <person name="Olsen K.M."/>
            <person name="Qiu Y."/>
        </authorList>
    </citation>
    <scope>NUCLEOTIDE SEQUENCE</scope>
    <source>
        <strain evidence="1">KIB01</strain>
    </source>
</reference>
<dbReference type="Proteomes" id="UP001280121">
    <property type="component" value="Unassembled WGS sequence"/>
</dbReference>
<protein>
    <submittedName>
        <fullName evidence="1">Uncharacterized protein</fullName>
    </submittedName>
</protein>
<organism evidence="1 2">
    <name type="scientific">Dipteronia dyeriana</name>
    <dbReference type="NCBI Taxonomy" id="168575"/>
    <lineage>
        <taxon>Eukaryota</taxon>
        <taxon>Viridiplantae</taxon>
        <taxon>Streptophyta</taxon>
        <taxon>Embryophyta</taxon>
        <taxon>Tracheophyta</taxon>
        <taxon>Spermatophyta</taxon>
        <taxon>Magnoliopsida</taxon>
        <taxon>eudicotyledons</taxon>
        <taxon>Gunneridae</taxon>
        <taxon>Pentapetalae</taxon>
        <taxon>rosids</taxon>
        <taxon>malvids</taxon>
        <taxon>Sapindales</taxon>
        <taxon>Sapindaceae</taxon>
        <taxon>Hippocastanoideae</taxon>
        <taxon>Acereae</taxon>
        <taxon>Dipteronia</taxon>
    </lineage>
</organism>
<gene>
    <name evidence="1" type="ORF">Ddye_000702</name>
</gene>
<name>A0AAE0CTB9_9ROSI</name>
<evidence type="ECO:0000313" key="1">
    <source>
        <dbReference type="EMBL" id="KAK2662128.1"/>
    </source>
</evidence>
<proteinExistence type="predicted"/>
<dbReference type="AlphaFoldDB" id="A0AAE0CTB9"/>
<dbReference type="EMBL" id="JANJYI010000001">
    <property type="protein sequence ID" value="KAK2662128.1"/>
    <property type="molecule type" value="Genomic_DNA"/>
</dbReference>
<keyword evidence="2" id="KW-1185">Reference proteome</keyword>
<accession>A0AAE0CTB9</accession>
<sequence length="186" mass="20720">MAVHAWVITDRYVKVRLNVPQEDTVKDISYEVEIVEVIEDESLILEVEDCDPTIDIDCTLDMAEAKLPNSTPTSSTCHLLIPNLPPRSEAGDDFVSFINEESGTIRDGKGQLTAKVGIIESLDALVKELVADEKKAVYSKIEQEVEKHKGSTASSHSIEAEDIAVDTLEKYDTELFCYYLNLFLVP</sequence>
<evidence type="ECO:0000313" key="2">
    <source>
        <dbReference type="Proteomes" id="UP001280121"/>
    </source>
</evidence>